<protein>
    <submittedName>
        <fullName evidence="1">Uncharacterized protein</fullName>
    </submittedName>
</protein>
<comment type="caution">
    <text evidence="1">The sequence shown here is derived from an EMBL/GenBank/DDBJ whole genome shotgun (WGS) entry which is preliminary data.</text>
</comment>
<dbReference type="EMBL" id="MNCJ02000323">
    <property type="protein sequence ID" value="KAF5795353.1"/>
    <property type="molecule type" value="Genomic_DNA"/>
</dbReference>
<keyword evidence="2" id="KW-1185">Reference proteome</keyword>
<dbReference type="Gramene" id="mRNA:HanXRQr2_Chr08g0338661">
    <property type="protein sequence ID" value="mRNA:HanXRQr2_Chr08g0338661"/>
    <property type="gene ID" value="HanXRQr2_Chr08g0338661"/>
</dbReference>
<name>A0A9K3NDB9_HELAN</name>
<gene>
    <name evidence="1" type="ORF">HanXRQr2_Chr08g0338661</name>
</gene>
<sequence>MAKTKIFPTDYEMDCADCARNYVIMEAYIIMEFSAQEPQEVSSCVKT</sequence>
<organism evidence="1 2">
    <name type="scientific">Helianthus annuus</name>
    <name type="common">Common sunflower</name>
    <dbReference type="NCBI Taxonomy" id="4232"/>
    <lineage>
        <taxon>Eukaryota</taxon>
        <taxon>Viridiplantae</taxon>
        <taxon>Streptophyta</taxon>
        <taxon>Embryophyta</taxon>
        <taxon>Tracheophyta</taxon>
        <taxon>Spermatophyta</taxon>
        <taxon>Magnoliopsida</taxon>
        <taxon>eudicotyledons</taxon>
        <taxon>Gunneridae</taxon>
        <taxon>Pentapetalae</taxon>
        <taxon>asterids</taxon>
        <taxon>campanulids</taxon>
        <taxon>Asterales</taxon>
        <taxon>Asteraceae</taxon>
        <taxon>Asteroideae</taxon>
        <taxon>Heliantheae alliance</taxon>
        <taxon>Heliantheae</taxon>
        <taxon>Helianthus</taxon>
    </lineage>
</organism>
<evidence type="ECO:0000313" key="2">
    <source>
        <dbReference type="Proteomes" id="UP000215914"/>
    </source>
</evidence>
<proteinExistence type="predicted"/>
<reference evidence="1" key="1">
    <citation type="journal article" date="2017" name="Nature">
        <title>The sunflower genome provides insights into oil metabolism, flowering and Asterid evolution.</title>
        <authorList>
            <person name="Badouin H."/>
            <person name="Gouzy J."/>
            <person name="Grassa C.J."/>
            <person name="Murat F."/>
            <person name="Staton S.E."/>
            <person name="Cottret L."/>
            <person name="Lelandais-Briere C."/>
            <person name="Owens G.L."/>
            <person name="Carrere S."/>
            <person name="Mayjonade B."/>
            <person name="Legrand L."/>
            <person name="Gill N."/>
            <person name="Kane N.C."/>
            <person name="Bowers J.E."/>
            <person name="Hubner S."/>
            <person name="Bellec A."/>
            <person name="Berard A."/>
            <person name="Berges H."/>
            <person name="Blanchet N."/>
            <person name="Boniface M.C."/>
            <person name="Brunel D."/>
            <person name="Catrice O."/>
            <person name="Chaidir N."/>
            <person name="Claudel C."/>
            <person name="Donnadieu C."/>
            <person name="Faraut T."/>
            <person name="Fievet G."/>
            <person name="Helmstetter N."/>
            <person name="King M."/>
            <person name="Knapp S.J."/>
            <person name="Lai Z."/>
            <person name="Le Paslier M.C."/>
            <person name="Lippi Y."/>
            <person name="Lorenzon L."/>
            <person name="Mandel J.R."/>
            <person name="Marage G."/>
            <person name="Marchand G."/>
            <person name="Marquand E."/>
            <person name="Bret-Mestries E."/>
            <person name="Morien E."/>
            <person name="Nambeesan S."/>
            <person name="Nguyen T."/>
            <person name="Pegot-Espagnet P."/>
            <person name="Pouilly N."/>
            <person name="Raftis F."/>
            <person name="Sallet E."/>
            <person name="Schiex T."/>
            <person name="Thomas J."/>
            <person name="Vandecasteele C."/>
            <person name="Vares D."/>
            <person name="Vear F."/>
            <person name="Vautrin S."/>
            <person name="Crespi M."/>
            <person name="Mangin B."/>
            <person name="Burke J.M."/>
            <person name="Salse J."/>
            <person name="Munos S."/>
            <person name="Vincourt P."/>
            <person name="Rieseberg L.H."/>
            <person name="Langlade N.B."/>
        </authorList>
    </citation>
    <scope>NUCLEOTIDE SEQUENCE</scope>
    <source>
        <tissue evidence="1">Leaves</tissue>
    </source>
</reference>
<reference evidence="1" key="2">
    <citation type="submission" date="2020-06" db="EMBL/GenBank/DDBJ databases">
        <title>Helianthus annuus Genome sequencing and assembly Release 2.</title>
        <authorList>
            <person name="Gouzy J."/>
            <person name="Langlade N."/>
            <person name="Munos S."/>
        </authorList>
    </citation>
    <scope>NUCLEOTIDE SEQUENCE</scope>
    <source>
        <tissue evidence="1">Leaves</tissue>
    </source>
</reference>
<dbReference type="Proteomes" id="UP000215914">
    <property type="component" value="Unassembled WGS sequence"/>
</dbReference>
<dbReference type="AlphaFoldDB" id="A0A9K3NDB9"/>
<evidence type="ECO:0000313" key="1">
    <source>
        <dbReference type="EMBL" id="KAF5795353.1"/>
    </source>
</evidence>
<accession>A0A9K3NDB9</accession>